<dbReference type="InterPro" id="IPR050523">
    <property type="entry name" value="AKR_Detox_Biosynth"/>
</dbReference>
<dbReference type="Gene3D" id="3.20.20.100">
    <property type="entry name" value="NADP-dependent oxidoreductase domain"/>
    <property type="match status" value="1"/>
</dbReference>
<name>A0ABR9HYC3_9PSEU</name>
<dbReference type="PRINTS" id="PR00069">
    <property type="entry name" value="ALDKETRDTASE"/>
</dbReference>
<dbReference type="Pfam" id="PF00248">
    <property type="entry name" value="Aldo_ket_red"/>
    <property type="match status" value="1"/>
</dbReference>
<keyword evidence="4" id="KW-1185">Reference proteome</keyword>
<dbReference type="InterPro" id="IPR036812">
    <property type="entry name" value="NAD(P)_OxRdtase_dom_sf"/>
</dbReference>
<dbReference type="PANTHER" id="PTHR43364:SF4">
    <property type="entry name" value="NAD(P)-LINKED OXIDOREDUCTASE SUPERFAMILY PROTEIN"/>
    <property type="match status" value="1"/>
</dbReference>
<dbReference type="InterPro" id="IPR023210">
    <property type="entry name" value="NADP_OxRdtase_dom"/>
</dbReference>
<protein>
    <submittedName>
        <fullName evidence="3">Aryl-alcohol dehydrogenase-like predicted oxidoreductase</fullName>
    </submittedName>
</protein>
<comment type="caution">
    <text evidence="3">The sequence shown here is derived from an EMBL/GenBank/DDBJ whole genome shotgun (WGS) entry which is preliminary data.</text>
</comment>
<proteinExistence type="predicted"/>
<dbReference type="SUPFAM" id="SSF51430">
    <property type="entry name" value="NAD(P)-linked oxidoreductase"/>
    <property type="match status" value="1"/>
</dbReference>
<dbReference type="Proteomes" id="UP000631670">
    <property type="component" value="Unassembled WGS sequence"/>
</dbReference>
<dbReference type="InterPro" id="IPR020471">
    <property type="entry name" value="AKR"/>
</dbReference>
<dbReference type="EMBL" id="JADBEG010000001">
    <property type="protein sequence ID" value="MBE1495932.1"/>
    <property type="molecule type" value="Genomic_DNA"/>
</dbReference>
<accession>A0ABR9HYC3</accession>
<evidence type="ECO:0000256" key="1">
    <source>
        <dbReference type="ARBA" id="ARBA00023002"/>
    </source>
</evidence>
<gene>
    <name evidence="3" type="ORF">H4696_003032</name>
</gene>
<evidence type="ECO:0000259" key="2">
    <source>
        <dbReference type="Pfam" id="PF00248"/>
    </source>
</evidence>
<dbReference type="PANTHER" id="PTHR43364">
    <property type="entry name" value="NADH-SPECIFIC METHYLGLYOXAL REDUCTASE-RELATED"/>
    <property type="match status" value="1"/>
</dbReference>
<reference evidence="3 4" key="1">
    <citation type="submission" date="2020-10" db="EMBL/GenBank/DDBJ databases">
        <title>Sequencing the genomes of 1000 actinobacteria strains.</title>
        <authorList>
            <person name="Klenk H.-P."/>
        </authorList>
    </citation>
    <scope>NUCLEOTIDE SEQUENCE [LARGE SCALE GENOMIC DNA]</scope>
    <source>
        <strain evidence="3 4">DSM 44653</strain>
    </source>
</reference>
<keyword evidence="1" id="KW-0560">Oxidoreductase</keyword>
<evidence type="ECO:0000313" key="4">
    <source>
        <dbReference type="Proteomes" id="UP000631670"/>
    </source>
</evidence>
<feature type="domain" description="NADP-dependent oxidoreductase" evidence="2">
    <location>
        <begin position="18"/>
        <end position="316"/>
    </location>
</feature>
<evidence type="ECO:0000313" key="3">
    <source>
        <dbReference type="EMBL" id="MBE1495932.1"/>
    </source>
</evidence>
<sequence length="350" mass="37155">MRYQTFGRQSGLRVSEYVLGTAGFGSAPSATGVAGAKAIFDAFTAAGGTTFDVSNIYQNGEAETVLGDLLGRERDAFVVITKYSGTRQADVRPGTTGNSRKTMIRSLEESLRRLKTDYVDVFMPHFPDGVTPMPEILAGFEDLIRAGKIRHGGLSNFPAWRVAGAAVRSEPGGRALLAGLQTEYSLAERAAERELIPMAEAHGLGVVLYSPLAGGLLTGKYRNGEQGRLSARAGTTDIEGGGHRTAVLDAVLSVAEKTGTGPVQVALAWLRERALRAKTSMIPIVGPRTPAHLQGYLDALDVELADEHYRLLDEVSAVRLGPPHEDTAAALAGGYDGDRSLLDAPLVPVQ</sequence>
<dbReference type="RefSeq" id="WP_086857169.1">
    <property type="nucleotide sequence ID" value="NZ_JADBEG010000001.1"/>
</dbReference>
<organism evidence="3 4">
    <name type="scientific">Amycolatopsis lexingtonensis</name>
    <dbReference type="NCBI Taxonomy" id="218822"/>
    <lineage>
        <taxon>Bacteria</taxon>
        <taxon>Bacillati</taxon>
        <taxon>Actinomycetota</taxon>
        <taxon>Actinomycetes</taxon>
        <taxon>Pseudonocardiales</taxon>
        <taxon>Pseudonocardiaceae</taxon>
        <taxon>Amycolatopsis</taxon>
    </lineage>
</organism>